<gene>
    <name evidence="1" type="ORF">CPELLU_LOCUS18008</name>
</gene>
<organism evidence="1 2">
    <name type="scientific">Cetraspora pellucida</name>
    <dbReference type="NCBI Taxonomy" id="1433469"/>
    <lineage>
        <taxon>Eukaryota</taxon>
        <taxon>Fungi</taxon>
        <taxon>Fungi incertae sedis</taxon>
        <taxon>Mucoromycota</taxon>
        <taxon>Glomeromycotina</taxon>
        <taxon>Glomeromycetes</taxon>
        <taxon>Diversisporales</taxon>
        <taxon>Gigasporaceae</taxon>
        <taxon>Cetraspora</taxon>
    </lineage>
</organism>
<proteinExistence type="predicted"/>
<protein>
    <submittedName>
        <fullName evidence="1">12766_t:CDS:1</fullName>
    </submittedName>
</protein>
<comment type="caution">
    <text evidence="1">The sequence shown here is derived from an EMBL/GenBank/DDBJ whole genome shotgun (WGS) entry which is preliminary data.</text>
</comment>
<dbReference type="OrthoDB" id="3366231at2759"/>
<evidence type="ECO:0000313" key="1">
    <source>
        <dbReference type="EMBL" id="CAG8804507.1"/>
    </source>
</evidence>
<dbReference type="Proteomes" id="UP000789759">
    <property type="component" value="Unassembled WGS sequence"/>
</dbReference>
<keyword evidence="2" id="KW-1185">Reference proteome</keyword>
<dbReference type="EMBL" id="CAJVQA010033470">
    <property type="protein sequence ID" value="CAG8804507.1"/>
    <property type="molecule type" value="Genomic_DNA"/>
</dbReference>
<sequence>EWISIVNTTLTKINPYMHSLRVFKDNLYNGILELLENTSTEEVAAIIHANIIHMIDVIEFQKHRFLHAHIVMCVQPKLPVKQIDKIISAELPREQLHLKNIVKKFIIHKQQHSSCCLYNNNTCIYGYPKPLISETYVNDKGYIQYHHWAQEDA</sequence>
<evidence type="ECO:0000313" key="2">
    <source>
        <dbReference type="Proteomes" id="UP000789759"/>
    </source>
</evidence>
<name>A0A9N9JZJ4_9GLOM</name>
<dbReference type="AlphaFoldDB" id="A0A9N9JZJ4"/>
<accession>A0A9N9JZJ4</accession>
<feature type="non-terminal residue" evidence="1">
    <location>
        <position position="153"/>
    </location>
</feature>
<reference evidence="1" key="1">
    <citation type="submission" date="2021-06" db="EMBL/GenBank/DDBJ databases">
        <authorList>
            <person name="Kallberg Y."/>
            <person name="Tangrot J."/>
            <person name="Rosling A."/>
        </authorList>
    </citation>
    <scope>NUCLEOTIDE SEQUENCE</scope>
    <source>
        <strain evidence="1">FL966</strain>
    </source>
</reference>